<evidence type="ECO:0000256" key="6">
    <source>
        <dbReference type="ARBA" id="ARBA00049117"/>
    </source>
</evidence>
<dbReference type="GO" id="GO:0005737">
    <property type="term" value="C:cytoplasm"/>
    <property type="evidence" value="ECO:0007669"/>
    <property type="project" value="TreeGrafter"/>
</dbReference>
<evidence type="ECO:0000259" key="7">
    <source>
        <dbReference type="SMART" id="SM00833"/>
    </source>
</evidence>
<dbReference type="Pfam" id="PF07683">
    <property type="entry name" value="CobW_C"/>
    <property type="match status" value="1"/>
</dbReference>
<dbReference type="GO" id="GO:0016787">
    <property type="term" value="F:hydrolase activity"/>
    <property type="evidence" value="ECO:0007669"/>
    <property type="project" value="UniProtKB-KW"/>
</dbReference>
<protein>
    <submittedName>
        <fullName evidence="8">G3E family GTPase</fullName>
    </submittedName>
</protein>
<proteinExistence type="inferred from homology"/>
<dbReference type="InterPro" id="IPR027417">
    <property type="entry name" value="P-loop_NTPase"/>
</dbReference>
<evidence type="ECO:0000313" key="9">
    <source>
        <dbReference type="Proteomes" id="UP000585721"/>
    </source>
</evidence>
<dbReference type="SMART" id="SM00833">
    <property type="entry name" value="CobW_C"/>
    <property type="match status" value="1"/>
</dbReference>
<dbReference type="Proteomes" id="UP000585721">
    <property type="component" value="Unassembled WGS sequence"/>
</dbReference>
<keyword evidence="3" id="KW-0143">Chaperone</keyword>
<evidence type="ECO:0000256" key="3">
    <source>
        <dbReference type="ARBA" id="ARBA00023186"/>
    </source>
</evidence>
<evidence type="ECO:0000313" key="8">
    <source>
        <dbReference type="EMBL" id="MBB6056963.1"/>
    </source>
</evidence>
<keyword evidence="2" id="KW-0378">Hydrolase</keyword>
<comment type="caution">
    <text evidence="8">The sequence shown here is derived from an EMBL/GenBank/DDBJ whole genome shotgun (WGS) entry which is preliminary data.</text>
</comment>
<organism evidence="8 9">
    <name type="scientific">Tolumonas osonensis</name>
    <dbReference type="NCBI Taxonomy" id="675874"/>
    <lineage>
        <taxon>Bacteria</taxon>
        <taxon>Pseudomonadati</taxon>
        <taxon>Pseudomonadota</taxon>
        <taxon>Gammaproteobacteria</taxon>
        <taxon>Aeromonadales</taxon>
        <taxon>Aeromonadaceae</taxon>
        <taxon>Tolumonas</taxon>
    </lineage>
</organism>
<dbReference type="Gene3D" id="3.30.1220.10">
    <property type="entry name" value="CobW-like, C-terminal domain"/>
    <property type="match status" value="1"/>
</dbReference>
<dbReference type="SUPFAM" id="SSF52540">
    <property type="entry name" value="P-loop containing nucleoside triphosphate hydrolases"/>
    <property type="match status" value="1"/>
</dbReference>
<dbReference type="GO" id="GO:0000166">
    <property type="term" value="F:nucleotide binding"/>
    <property type="evidence" value="ECO:0007669"/>
    <property type="project" value="UniProtKB-KW"/>
</dbReference>
<evidence type="ECO:0000256" key="2">
    <source>
        <dbReference type="ARBA" id="ARBA00022801"/>
    </source>
</evidence>
<dbReference type="Gene3D" id="3.40.50.300">
    <property type="entry name" value="P-loop containing nucleotide triphosphate hydrolases"/>
    <property type="match status" value="1"/>
</dbReference>
<accession>A0A841GSX4</accession>
<comment type="catalytic activity">
    <reaction evidence="6">
        <text>GTP + H2O = GDP + phosphate + H(+)</text>
        <dbReference type="Rhea" id="RHEA:19669"/>
        <dbReference type="ChEBI" id="CHEBI:15377"/>
        <dbReference type="ChEBI" id="CHEBI:15378"/>
        <dbReference type="ChEBI" id="CHEBI:37565"/>
        <dbReference type="ChEBI" id="CHEBI:43474"/>
        <dbReference type="ChEBI" id="CHEBI:58189"/>
    </reaction>
    <physiologicalReaction direction="left-to-right" evidence="6">
        <dbReference type="Rhea" id="RHEA:19670"/>
    </physiologicalReaction>
</comment>
<sequence length="368" mass="41456">MSETCFDTEDFRIPVTVLTGFLGSGKTTLLNYWVKQPELANCAVLINEFGAVGLDHHLVEKLDDNVVMLESGCVCCNVQGDLVNALRDLFMRAMRREIKPFQRVLIETTGLADPGPVLFTLRNDPFFAQRYRFDGTVTVVDVCHITQQLTQQYEAVKQVALADLLVLSKSDLADFGALPEVENLLQRINPMAPRHIAIKGELSPAVLEQNGPFGSGSRRSPAEIRKWLQGAIAELGLASPVKPATVTGAPLIANTPIASAHSDVEAFCLRYDKPMPTARFLDGLRMVQMRYPERLLRFKAILWLEEQDKPVVVHGVHDQLYPIMNLPEWPNGEPASELVFIMKQTDRQEVEEMLQEEFFPKYPRFQYE</sequence>
<dbReference type="PANTHER" id="PTHR13748">
    <property type="entry name" value="COBW-RELATED"/>
    <property type="match status" value="1"/>
</dbReference>
<dbReference type="CDD" id="cd03112">
    <property type="entry name" value="CobW-like"/>
    <property type="match status" value="1"/>
</dbReference>
<evidence type="ECO:0000256" key="1">
    <source>
        <dbReference type="ARBA" id="ARBA00022741"/>
    </source>
</evidence>
<dbReference type="EMBL" id="JACHGR010000011">
    <property type="protein sequence ID" value="MBB6056963.1"/>
    <property type="molecule type" value="Genomic_DNA"/>
</dbReference>
<dbReference type="Pfam" id="PF02492">
    <property type="entry name" value="cobW"/>
    <property type="match status" value="1"/>
</dbReference>
<feature type="domain" description="CobW C-terminal" evidence="7">
    <location>
        <begin position="264"/>
        <end position="358"/>
    </location>
</feature>
<gene>
    <name evidence="8" type="ORF">HNR75_002910</name>
</gene>
<dbReference type="RefSeq" id="WP_188027678.1">
    <property type="nucleotide sequence ID" value="NZ_JACHGR010000011.1"/>
</dbReference>
<dbReference type="PANTHER" id="PTHR13748:SF62">
    <property type="entry name" value="COBW DOMAIN-CONTAINING PROTEIN"/>
    <property type="match status" value="1"/>
</dbReference>
<dbReference type="InterPro" id="IPR003495">
    <property type="entry name" value="CobW/HypB/UreG_nucleotide-bd"/>
</dbReference>
<reference evidence="8 9" key="1">
    <citation type="submission" date="2020-08" db="EMBL/GenBank/DDBJ databases">
        <title>Genomic Encyclopedia of Type Strains, Phase IV (KMG-IV): sequencing the most valuable type-strain genomes for metagenomic binning, comparative biology and taxonomic classification.</title>
        <authorList>
            <person name="Goeker M."/>
        </authorList>
    </citation>
    <scope>NUCLEOTIDE SEQUENCE [LARGE SCALE GENOMIC DNA]</scope>
    <source>
        <strain evidence="8 9">DSM 22975</strain>
    </source>
</reference>
<keyword evidence="1" id="KW-0547">Nucleotide-binding</keyword>
<dbReference type="InterPro" id="IPR036627">
    <property type="entry name" value="CobW-likC_sf"/>
</dbReference>
<name>A0A841GSX4_9GAMM</name>
<evidence type="ECO:0000256" key="4">
    <source>
        <dbReference type="ARBA" id="ARBA00034320"/>
    </source>
</evidence>
<dbReference type="AlphaFoldDB" id="A0A841GSX4"/>
<comment type="function">
    <text evidence="5">Zinc chaperone that directly transfers zinc cofactor to target proteins, thereby activating them. Zinc is transferred from the CXCC motif in the GTPase domain to the zinc binding site in target proteins in a process requiring GTP hydrolysis.</text>
</comment>
<comment type="similarity">
    <text evidence="4">Belongs to the SIMIBI class G3E GTPase family. ZNG1 subfamily.</text>
</comment>
<dbReference type="SUPFAM" id="SSF90002">
    <property type="entry name" value="Hypothetical protein YjiA, C-terminal domain"/>
    <property type="match status" value="1"/>
</dbReference>
<dbReference type="InterPro" id="IPR051316">
    <property type="entry name" value="Zinc-reg_GTPase_activator"/>
</dbReference>
<dbReference type="InterPro" id="IPR011629">
    <property type="entry name" value="CobW-like_C"/>
</dbReference>
<keyword evidence="9" id="KW-1185">Reference proteome</keyword>
<evidence type="ECO:0000256" key="5">
    <source>
        <dbReference type="ARBA" id="ARBA00045658"/>
    </source>
</evidence>